<name>A0A174H961_9FIRM</name>
<sequence length="525" mass="59043">MKALLYLTKRSFINNLKKAVKKPASLLVMIICIVYAIFLAVMLGQLVTKIHFSSAKGLTVIITLWTLYIFLSNFAGYASKKGVIFKPSHAHFVFTAPISPKKVLLHSAWMNYLLTIAVSVLFLIAGLTVFGITPWKMILFFLVECVVETVFEVSVMIFLYTNDKIPQKVMKALSTGIKIFLVGVAVLIVIYFKKQGVTLETAAAFFDWPGLQMIPVVGWNISVYRLILLGPDVLNVICTVLYLLTVAVMITAAVRMKCDGDYYEDAAKFADDYAEMRRRKVNGEMVMSIGEKKKRFRRVKDTYKGTGAKAIFYRQLLEYKKEKYFIFSKMTLLCLAIAILLSRVMRDNALKSGVPQMYMLGIIMYMTLILTGYLGKWENELKTPYLFLIPDSPVRKLWYATLMEHIKALVDGCIFCIPLSIAWGIGPVQSILAILTYAVLQANRLYTKVIAQCLLGDTLGKTGQDFVRAIFQMTILGIGLAIALAAGFMVNVDLVFPIIFIYSMIMTVVIGLLASIRFYSMEQLA</sequence>
<dbReference type="Proteomes" id="UP000095544">
    <property type="component" value="Unassembled WGS sequence"/>
</dbReference>
<feature type="transmembrane region" description="Helical" evidence="1">
    <location>
        <begin position="469"/>
        <end position="488"/>
    </location>
</feature>
<accession>A0A174H961</accession>
<evidence type="ECO:0000313" key="3">
    <source>
        <dbReference type="Proteomes" id="UP000095544"/>
    </source>
</evidence>
<protein>
    <recommendedName>
        <fullName evidence="4">ABC exporter</fullName>
    </recommendedName>
</protein>
<feature type="transmembrane region" description="Helical" evidence="1">
    <location>
        <begin position="172"/>
        <end position="192"/>
    </location>
</feature>
<feature type="transmembrane region" description="Helical" evidence="1">
    <location>
        <begin position="26"/>
        <end position="46"/>
    </location>
</feature>
<keyword evidence="1" id="KW-1133">Transmembrane helix</keyword>
<dbReference type="STRING" id="39482.ERS852491_03006"/>
<evidence type="ECO:0000313" key="2">
    <source>
        <dbReference type="EMBL" id="CUO69876.1"/>
    </source>
</evidence>
<reference evidence="2 3" key="1">
    <citation type="submission" date="2015-09" db="EMBL/GenBank/DDBJ databases">
        <authorList>
            <consortium name="Pathogen Informatics"/>
        </authorList>
    </citation>
    <scope>NUCLEOTIDE SEQUENCE [LARGE SCALE GENOMIC DNA]</scope>
    <source>
        <strain evidence="2 3">2789STDY5834876</strain>
    </source>
</reference>
<dbReference type="InterPro" id="IPR031584">
    <property type="entry name" value="Put_ABC_export"/>
</dbReference>
<keyword evidence="1" id="KW-0812">Transmembrane</keyword>
<keyword evidence="1" id="KW-0472">Membrane</keyword>
<dbReference type="Pfam" id="PF16962">
    <property type="entry name" value="ABC_export"/>
    <property type="match status" value="1"/>
</dbReference>
<feature type="transmembrane region" description="Helical" evidence="1">
    <location>
        <begin position="109"/>
        <end position="132"/>
    </location>
</feature>
<feature type="transmembrane region" description="Helical" evidence="1">
    <location>
        <begin position="357"/>
        <end position="375"/>
    </location>
</feature>
<dbReference type="AlphaFoldDB" id="A0A174H961"/>
<evidence type="ECO:0008006" key="4">
    <source>
        <dbReference type="Google" id="ProtNLM"/>
    </source>
</evidence>
<gene>
    <name evidence="2" type="ORF">ERS852491_03006</name>
</gene>
<feature type="transmembrane region" description="Helical" evidence="1">
    <location>
        <begin position="58"/>
        <end position="78"/>
    </location>
</feature>
<feature type="transmembrane region" description="Helical" evidence="1">
    <location>
        <begin position="324"/>
        <end position="345"/>
    </location>
</feature>
<organism evidence="2 3">
    <name type="scientific">Faecalicatena contorta</name>
    <dbReference type="NCBI Taxonomy" id="39482"/>
    <lineage>
        <taxon>Bacteria</taxon>
        <taxon>Bacillati</taxon>
        <taxon>Bacillota</taxon>
        <taxon>Clostridia</taxon>
        <taxon>Lachnospirales</taxon>
        <taxon>Lachnospiraceae</taxon>
        <taxon>Faecalicatena</taxon>
    </lineage>
</organism>
<feature type="transmembrane region" description="Helical" evidence="1">
    <location>
        <begin position="138"/>
        <end position="160"/>
    </location>
</feature>
<proteinExistence type="predicted"/>
<dbReference type="OrthoDB" id="816862at2"/>
<feature type="transmembrane region" description="Helical" evidence="1">
    <location>
        <begin position="233"/>
        <end position="254"/>
    </location>
</feature>
<evidence type="ECO:0000256" key="1">
    <source>
        <dbReference type="SAM" id="Phobius"/>
    </source>
</evidence>
<feature type="transmembrane region" description="Helical" evidence="1">
    <location>
        <begin position="494"/>
        <end position="519"/>
    </location>
</feature>
<dbReference type="EMBL" id="CYZU01000029">
    <property type="protein sequence ID" value="CUO69876.1"/>
    <property type="molecule type" value="Genomic_DNA"/>
</dbReference>
<dbReference type="RefSeq" id="WP_050639646.1">
    <property type="nucleotide sequence ID" value="NZ_CABKUE010000007.1"/>
</dbReference>